<sequence length="70" mass="8048">MTHKLVTPIDARLEDMRLAIWKRTDALKLTPEVQKVVDELIQYASLYVYSVLITEQLNETLEGLEGMENA</sequence>
<dbReference type="AlphaFoldDB" id="A0A0F8YAL5"/>
<accession>A0A0F8YAL5</accession>
<gene>
    <name evidence="1" type="ORF">LCGC14_2843470</name>
</gene>
<dbReference type="EMBL" id="LAZR01054488">
    <property type="protein sequence ID" value="KKK78447.1"/>
    <property type="molecule type" value="Genomic_DNA"/>
</dbReference>
<name>A0A0F8YAL5_9ZZZZ</name>
<proteinExistence type="predicted"/>
<reference evidence="1" key="1">
    <citation type="journal article" date="2015" name="Nature">
        <title>Complex archaea that bridge the gap between prokaryotes and eukaryotes.</title>
        <authorList>
            <person name="Spang A."/>
            <person name="Saw J.H."/>
            <person name="Jorgensen S.L."/>
            <person name="Zaremba-Niedzwiedzka K."/>
            <person name="Martijn J."/>
            <person name="Lind A.E."/>
            <person name="van Eijk R."/>
            <person name="Schleper C."/>
            <person name="Guy L."/>
            <person name="Ettema T.J."/>
        </authorList>
    </citation>
    <scope>NUCLEOTIDE SEQUENCE</scope>
</reference>
<protein>
    <submittedName>
        <fullName evidence="1">Uncharacterized protein</fullName>
    </submittedName>
</protein>
<organism evidence="1">
    <name type="scientific">marine sediment metagenome</name>
    <dbReference type="NCBI Taxonomy" id="412755"/>
    <lineage>
        <taxon>unclassified sequences</taxon>
        <taxon>metagenomes</taxon>
        <taxon>ecological metagenomes</taxon>
    </lineage>
</organism>
<comment type="caution">
    <text evidence="1">The sequence shown here is derived from an EMBL/GenBank/DDBJ whole genome shotgun (WGS) entry which is preliminary data.</text>
</comment>
<evidence type="ECO:0000313" key="1">
    <source>
        <dbReference type="EMBL" id="KKK78447.1"/>
    </source>
</evidence>